<dbReference type="PANTHER" id="PTHR44154">
    <property type="entry name" value="QUINONE OXIDOREDUCTASE"/>
    <property type="match status" value="1"/>
</dbReference>
<accession>A0A1W0XDR5</accession>
<dbReference type="PANTHER" id="PTHR44154:SF1">
    <property type="entry name" value="QUINONE OXIDOREDUCTASE"/>
    <property type="match status" value="1"/>
</dbReference>
<feature type="domain" description="Enoyl reductase (ER)" evidence="2">
    <location>
        <begin position="15"/>
        <end position="329"/>
    </location>
</feature>
<evidence type="ECO:0000259" key="2">
    <source>
        <dbReference type="SMART" id="SM00829"/>
    </source>
</evidence>
<dbReference type="EMBL" id="MTYJ01000002">
    <property type="protein sequence ID" value="OQV25491.1"/>
    <property type="molecule type" value="Genomic_DNA"/>
</dbReference>
<organism evidence="3 4">
    <name type="scientific">Hypsibius exemplaris</name>
    <name type="common">Freshwater tardigrade</name>
    <dbReference type="NCBI Taxonomy" id="2072580"/>
    <lineage>
        <taxon>Eukaryota</taxon>
        <taxon>Metazoa</taxon>
        <taxon>Ecdysozoa</taxon>
        <taxon>Tardigrada</taxon>
        <taxon>Eutardigrada</taxon>
        <taxon>Parachela</taxon>
        <taxon>Hypsibioidea</taxon>
        <taxon>Hypsibiidae</taxon>
        <taxon>Hypsibius</taxon>
    </lineage>
</organism>
<dbReference type="InterPro" id="IPR013154">
    <property type="entry name" value="ADH-like_N"/>
</dbReference>
<dbReference type="Proteomes" id="UP000192578">
    <property type="component" value="Unassembled WGS sequence"/>
</dbReference>
<dbReference type="InterPro" id="IPR020843">
    <property type="entry name" value="ER"/>
</dbReference>
<dbReference type="Gene3D" id="3.90.180.10">
    <property type="entry name" value="Medium-chain alcohol dehydrogenases, catalytic domain"/>
    <property type="match status" value="1"/>
</dbReference>
<dbReference type="InterPro" id="IPR036291">
    <property type="entry name" value="NAD(P)-bd_dom_sf"/>
</dbReference>
<dbReference type="GO" id="GO:0070402">
    <property type="term" value="F:NADPH binding"/>
    <property type="evidence" value="ECO:0007669"/>
    <property type="project" value="TreeGrafter"/>
</dbReference>
<dbReference type="Pfam" id="PF00107">
    <property type="entry name" value="ADH_zinc_N"/>
    <property type="match status" value="1"/>
</dbReference>
<dbReference type="SUPFAM" id="SSF51735">
    <property type="entry name" value="NAD(P)-binding Rossmann-fold domains"/>
    <property type="match status" value="1"/>
</dbReference>
<comment type="caution">
    <text evidence="3">The sequence shown here is derived from an EMBL/GenBank/DDBJ whole genome shotgun (WGS) entry which is preliminary data.</text>
</comment>
<evidence type="ECO:0000313" key="4">
    <source>
        <dbReference type="Proteomes" id="UP000192578"/>
    </source>
</evidence>
<dbReference type="GO" id="GO:0003730">
    <property type="term" value="F:mRNA 3'-UTR binding"/>
    <property type="evidence" value="ECO:0007669"/>
    <property type="project" value="TreeGrafter"/>
</dbReference>
<keyword evidence="1" id="KW-0521">NADP</keyword>
<dbReference type="SMART" id="SM00829">
    <property type="entry name" value="PKS_ER"/>
    <property type="match status" value="1"/>
</dbReference>
<dbReference type="FunFam" id="3.40.50.720:FF:000244">
    <property type="entry name" value="quinone oxidoreductase"/>
    <property type="match status" value="1"/>
</dbReference>
<dbReference type="Gene3D" id="3.40.50.720">
    <property type="entry name" value="NAD(P)-binding Rossmann-like Domain"/>
    <property type="match status" value="1"/>
</dbReference>
<sequence length="331" mass="35118">MAAATMRAVRYSAKGPPSVMQLEDIPTPKPLTGEVLVRVEFAGVNPVDAKIRSSNGLLILPLPATPGKDCSGYVAEVGPDVTSVKVGDRVVVADRVFRSGGTYASYHVAKEEEVILLPDGYSLEEGASIGAPYLTAIRAIYHSVRGKAGETIFIHGASGQVGIAAVQLGVAHGFTVYGTAGTDEGLKRVLDNGAKAVFNHRKDGYLDEVKKVIGPNGPHIIIELVASTNFQHDLDLAPRRGRIAVIGGNGQPLSVNPAAIMAKELVVTGVMVTGSTPEEWKEMTSIFREGLAKRWIRPVIQKIYPLSDVVQAHTDIEASADGAQGRLVLKI</sequence>
<dbReference type="InterPro" id="IPR011032">
    <property type="entry name" value="GroES-like_sf"/>
</dbReference>
<dbReference type="AlphaFoldDB" id="A0A1W0XDR5"/>
<dbReference type="InterPro" id="IPR013149">
    <property type="entry name" value="ADH-like_C"/>
</dbReference>
<dbReference type="OrthoDB" id="3941538at2759"/>
<evidence type="ECO:0000256" key="1">
    <source>
        <dbReference type="ARBA" id="ARBA00022857"/>
    </source>
</evidence>
<keyword evidence="4" id="KW-1185">Reference proteome</keyword>
<proteinExistence type="predicted"/>
<dbReference type="GO" id="GO:0003960">
    <property type="term" value="F:quinone reductase (NADPH) activity"/>
    <property type="evidence" value="ECO:0007669"/>
    <property type="project" value="TreeGrafter"/>
</dbReference>
<dbReference type="CDD" id="cd08253">
    <property type="entry name" value="zeta_crystallin"/>
    <property type="match status" value="1"/>
</dbReference>
<dbReference type="GO" id="GO:0005829">
    <property type="term" value="C:cytosol"/>
    <property type="evidence" value="ECO:0007669"/>
    <property type="project" value="TreeGrafter"/>
</dbReference>
<gene>
    <name evidence="3" type="ORF">BV898_00432</name>
</gene>
<evidence type="ECO:0000313" key="3">
    <source>
        <dbReference type="EMBL" id="OQV25491.1"/>
    </source>
</evidence>
<dbReference type="Pfam" id="PF08240">
    <property type="entry name" value="ADH_N"/>
    <property type="match status" value="1"/>
</dbReference>
<reference evidence="4" key="1">
    <citation type="submission" date="2017-01" db="EMBL/GenBank/DDBJ databases">
        <title>Comparative genomics of anhydrobiosis in the tardigrade Hypsibius dujardini.</title>
        <authorList>
            <person name="Yoshida Y."/>
            <person name="Koutsovoulos G."/>
            <person name="Laetsch D."/>
            <person name="Stevens L."/>
            <person name="Kumar S."/>
            <person name="Horikawa D."/>
            <person name="Ishino K."/>
            <person name="Komine S."/>
            <person name="Tomita M."/>
            <person name="Blaxter M."/>
            <person name="Arakawa K."/>
        </authorList>
    </citation>
    <scope>NUCLEOTIDE SEQUENCE [LARGE SCALE GENOMIC DNA]</scope>
    <source>
        <strain evidence="4">Z151</strain>
    </source>
</reference>
<name>A0A1W0XDR5_HYPEX</name>
<dbReference type="InterPro" id="IPR051603">
    <property type="entry name" value="Zinc-ADH_QOR/CCCR"/>
</dbReference>
<protein>
    <submittedName>
        <fullName evidence="3">Quinone oxidoreductase</fullName>
    </submittedName>
</protein>
<dbReference type="SUPFAM" id="SSF50129">
    <property type="entry name" value="GroES-like"/>
    <property type="match status" value="1"/>
</dbReference>